<dbReference type="InterPro" id="IPR016951">
    <property type="entry name" value="Haem_Oase_decyc_pln"/>
</dbReference>
<keyword evidence="8" id="KW-0479">Metal-binding</keyword>
<dbReference type="PANTHER" id="PTHR35703:SF2">
    <property type="entry name" value="HEME OXYGENASE 1, CHLOROPLASTIC-RELATED"/>
    <property type="match status" value="1"/>
</dbReference>
<evidence type="ECO:0000256" key="1">
    <source>
        <dbReference type="ARBA" id="ARBA00004229"/>
    </source>
</evidence>
<dbReference type="SUPFAM" id="SSF48613">
    <property type="entry name" value="Heme oxygenase-like"/>
    <property type="match status" value="1"/>
</dbReference>
<evidence type="ECO:0000256" key="9">
    <source>
        <dbReference type="ARBA" id="ARBA00022946"/>
    </source>
</evidence>
<dbReference type="EMBL" id="CAUYUE010000007">
    <property type="protein sequence ID" value="CAK0782606.1"/>
    <property type="molecule type" value="Genomic_DNA"/>
</dbReference>
<dbReference type="EC" id="1.14.14.18" evidence="3"/>
<comment type="subcellular location">
    <subcellularLocation>
        <location evidence="1">Plastid</location>
        <location evidence="1">Chloroplast</location>
    </subcellularLocation>
</comment>
<accession>A0AAV1I997</accession>
<evidence type="ECO:0000256" key="10">
    <source>
        <dbReference type="ARBA" id="ARBA00023002"/>
    </source>
</evidence>
<feature type="compositionally biased region" description="Basic and acidic residues" evidence="12">
    <location>
        <begin position="77"/>
        <end position="89"/>
    </location>
</feature>
<comment type="similarity">
    <text evidence="2">Belongs to the heme oxygenase family.</text>
</comment>
<keyword evidence="14" id="KW-1185">Reference proteome</keyword>
<keyword evidence="5" id="KW-0602">Photosynthesis</keyword>
<evidence type="ECO:0000256" key="7">
    <source>
        <dbReference type="ARBA" id="ARBA00022640"/>
    </source>
</evidence>
<evidence type="ECO:0000256" key="6">
    <source>
        <dbReference type="ARBA" id="ARBA00022617"/>
    </source>
</evidence>
<evidence type="ECO:0000313" key="13">
    <source>
        <dbReference type="EMBL" id="CAK0782606.1"/>
    </source>
</evidence>
<dbReference type="GO" id="GO:0009507">
    <property type="term" value="C:chloroplast"/>
    <property type="evidence" value="ECO:0007669"/>
    <property type="project" value="UniProtKB-SubCell"/>
</dbReference>
<dbReference type="AlphaFoldDB" id="A0AAV1I997"/>
<name>A0AAV1I997_9CHLO</name>
<gene>
    <name evidence="13" type="ORF">CVIRNUC_005810</name>
</gene>
<keyword evidence="7" id="KW-0934">Plastid</keyword>
<feature type="region of interest" description="Disordered" evidence="12">
    <location>
        <begin position="77"/>
        <end position="100"/>
    </location>
</feature>
<organism evidence="13 14">
    <name type="scientific">Coccomyxa viridis</name>
    <dbReference type="NCBI Taxonomy" id="1274662"/>
    <lineage>
        <taxon>Eukaryota</taxon>
        <taxon>Viridiplantae</taxon>
        <taxon>Chlorophyta</taxon>
        <taxon>core chlorophytes</taxon>
        <taxon>Trebouxiophyceae</taxon>
        <taxon>Trebouxiophyceae incertae sedis</taxon>
        <taxon>Coccomyxaceae</taxon>
        <taxon>Coccomyxa</taxon>
    </lineage>
</organism>
<comment type="caution">
    <text evidence="13">The sequence shown here is derived from an EMBL/GenBank/DDBJ whole genome shotgun (WGS) entry which is preliminary data.</text>
</comment>
<evidence type="ECO:0000256" key="3">
    <source>
        <dbReference type="ARBA" id="ARBA00012360"/>
    </source>
</evidence>
<dbReference type="InterPro" id="IPR016084">
    <property type="entry name" value="Haem_Oase-like_multi-hlx"/>
</dbReference>
<dbReference type="GO" id="GO:0006788">
    <property type="term" value="P:heme oxidation"/>
    <property type="evidence" value="ECO:0007669"/>
    <property type="project" value="InterPro"/>
</dbReference>
<dbReference type="PANTHER" id="PTHR35703">
    <property type="entry name" value="HEME OXYGENASE 1, CHLOROPLASTIC-RELATED"/>
    <property type="match status" value="1"/>
</dbReference>
<dbReference type="Proteomes" id="UP001314263">
    <property type="component" value="Unassembled WGS sequence"/>
</dbReference>
<dbReference type="CDD" id="cd19165">
    <property type="entry name" value="HemeO"/>
    <property type="match status" value="1"/>
</dbReference>
<evidence type="ECO:0000256" key="8">
    <source>
        <dbReference type="ARBA" id="ARBA00022723"/>
    </source>
</evidence>
<reference evidence="13 14" key="1">
    <citation type="submission" date="2023-10" db="EMBL/GenBank/DDBJ databases">
        <authorList>
            <person name="Maclean D."/>
            <person name="Macfadyen A."/>
        </authorList>
    </citation>
    <scope>NUCLEOTIDE SEQUENCE [LARGE SCALE GENOMIC DNA]</scope>
</reference>
<proteinExistence type="inferred from homology"/>
<keyword evidence="4" id="KW-0150">Chloroplast</keyword>
<evidence type="ECO:0000256" key="4">
    <source>
        <dbReference type="ARBA" id="ARBA00022528"/>
    </source>
</evidence>
<protein>
    <recommendedName>
        <fullName evidence="3">heme oxygenase (biliverdin-producing)</fullName>
        <ecNumber evidence="3">1.14.14.18</ecNumber>
    </recommendedName>
</protein>
<dbReference type="Gene3D" id="1.20.910.10">
    <property type="entry name" value="Heme oxygenase-like"/>
    <property type="match status" value="1"/>
</dbReference>
<dbReference type="InterPro" id="IPR016053">
    <property type="entry name" value="Haem_Oase-like"/>
</dbReference>
<dbReference type="GO" id="GO:0015979">
    <property type="term" value="P:photosynthesis"/>
    <property type="evidence" value="ECO:0007669"/>
    <property type="project" value="UniProtKB-KW"/>
</dbReference>
<evidence type="ECO:0000256" key="11">
    <source>
        <dbReference type="ARBA" id="ARBA00023004"/>
    </source>
</evidence>
<keyword evidence="9" id="KW-0809">Transit peptide</keyword>
<dbReference type="GO" id="GO:0004392">
    <property type="term" value="F:heme oxygenase (decyclizing) activity"/>
    <property type="evidence" value="ECO:0007669"/>
    <property type="project" value="UniProtKB-EC"/>
</dbReference>
<keyword evidence="11" id="KW-0408">Iron</keyword>
<dbReference type="InterPro" id="IPR002051">
    <property type="entry name" value="Haem_Oase"/>
</dbReference>
<evidence type="ECO:0000256" key="12">
    <source>
        <dbReference type="SAM" id="MobiDB-lite"/>
    </source>
</evidence>
<keyword evidence="10" id="KW-0560">Oxidoreductase</keyword>
<sequence length="278" mass="31572">MMGLYVANLSFQPATRHHPADVAPRSMFPRPCRVHNRSGRMRCVAAAPSMVDSKTRPGEKKGFVEEMRFAAMRLHTRDQAPKQGQKEAPEQPAEQPLRQWQPTREGYLRFLVESKEVYNTLESIVTDAQHSDYARFQSTGLERSAALAEDIAWMQQEYALPATEPGDDGPGLAYSSLLRELAEKDPPAFLCHFYNIYFAHTAGGRMIGTKVAQMILDSKQLNFYKYDGDYKPMLDGVRQALNDVAEGWTREQKDHCLDETMMSFRYSNGLLQCIAQPQ</sequence>
<evidence type="ECO:0000256" key="2">
    <source>
        <dbReference type="ARBA" id="ARBA00006134"/>
    </source>
</evidence>
<keyword evidence="6" id="KW-0349">Heme</keyword>
<dbReference type="GO" id="GO:0046872">
    <property type="term" value="F:metal ion binding"/>
    <property type="evidence" value="ECO:0007669"/>
    <property type="project" value="UniProtKB-KW"/>
</dbReference>
<evidence type="ECO:0000313" key="14">
    <source>
        <dbReference type="Proteomes" id="UP001314263"/>
    </source>
</evidence>
<evidence type="ECO:0000256" key="5">
    <source>
        <dbReference type="ARBA" id="ARBA00022531"/>
    </source>
</evidence>
<dbReference type="Pfam" id="PF01126">
    <property type="entry name" value="Heme_oxygenase"/>
    <property type="match status" value="1"/>
</dbReference>